<dbReference type="Gene3D" id="3.40.50.410">
    <property type="entry name" value="von Willebrand factor, type A domain"/>
    <property type="match status" value="1"/>
</dbReference>
<dbReference type="Gene3D" id="2.10.25.10">
    <property type="entry name" value="Laminin"/>
    <property type="match status" value="3"/>
</dbReference>
<dbReference type="PANTHER" id="PTHR10082">
    <property type="entry name" value="INTEGRIN BETA SUBUNIT"/>
    <property type="match status" value="1"/>
</dbReference>
<evidence type="ECO:0000256" key="11">
    <source>
        <dbReference type="ARBA" id="ARBA00023180"/>
    </source>
</evidence>
<evidence type="ECO:0000256" key="16">
    <source>
        <dbReference type="SAM" id="SignalP"/>
    </source>
</evidence>
<dbReference type="SUPFAM" id="SSF53300">
    <property type="entry name" value="vWA-like"/>
    <property type="match status" value="1"/>
</dbReference>
<feature type="disulfide bond" evidence="12">
    <location>
        <begin position="523"/>
        <end position="549"/>
    </location>
</feature>
<feature type="disulfide bond" evidence="12">
    <location>
        <begin position="555"/>
        <end position="561"/>
    </location>
</feature>
<evidence type="ECO:0000256" key="13">
    <source>
        <dbReference type="PROSITE-ProRule" id="PRU00076"/>
    </source>
</evidence>
<keyword evidence="16" id="KW-0732">Signal</keyword>
<evidence type="ECO:0000256" key="5">
    <source>
        <dbReference type="ARBA" id="ARBA00022737"/>
    </source>
</evidence>
<dbReference type="GO" id="GO:0005178">
    <property type="term" value="F:integrin binding"/>
    <property type="evidence" value="ECO:0007669"/>
    <property type="project" value="TreeGrafter"/>
</dbReference>
<evidence type="ECO:0000256" key="8">
    <source>
        <dbReference type="ARBA" id="ARBA00023037"/>
    </source>
</evidence>
<feature type="disulfide bond" evidence="12 13">
    <location>
        <begin position="563"/>
        <end position="572"/>
    </location>
</feature>
<feature type="domain" description="EGF-like" evidence="17">
    <location>
        <begin position="538"/>
        <end position="573"/>
    </location>
</feature>
<dbReference type="GO" id="GO:0098609">
    <property type="term" value="P:cell-cell adhesion"/>
    <property type="evidence" value="ECO:0007669"/>
    <property type="project" value="TreeGrafter"/>
</dbReference>
<evidence type="ECO:0000256" key="3">
    <source>
        <dbReference type="ARBA" id="ARBA00022475"/>
    </source>
</evidence>
<dbReference type="InterPro" id="IPR002369">
    <property type="entry name" value="Integrin_bsu_VWA"/>
</dbReference>
<feature type="disulfide bond" evidence="12">
    <location>
        <begin position="195"/>
        <end position="203"/>
    </location>
</feature>
<feature type="signal peptide" evidence="16">
    <location>
        <begin position="1"/>
        <end position="30"/>
    </location>
</feature>
<dbReference type="SMART" id="SM00187">
    <property type="entry name" value="INB"/>
    <property type="match status" value="1"/>
</dbReference>
<keyword evidence="7 15" id="KW-1133">Transmembrane helix</keyword>
<dbReference type="PRINTS" id="PR01186">
    <property type="entry name" value="INTEGRINB"/>
</dbReference>
<dbReference type="GO" id="GO:0005925">
    <property type="term" value="C:focal adhesion"/>
    <property type="evidence" value="ECO:0007669"/>
    <property type="project" value="TreeGrafter"/>
</dbReference>
<evidence type="ECO:0000256" key="12">
    <source>
        <dbReference type="PIRSR" id="PIRSR002512-1"/>
    </source>
</evidence>
<dbReference type="SMART" id="SM01241">
    <property type="entry name" value="Integrin_b_cyt"/>
    <property type="match status" value="1"/>
</dbReference>
<dbReference type="InterPro" id="IPR000742">
    <property type="entry name" value="EGF"/>
</dbReference>
<comment type="subcellular location">
    <subcellularLocation>
        <location evidence="1 14">Cell membrane</location>
        <topology evidence="1 14">Single-pass type I membrane protein</topology>
    </subcellularLocation>
</comment>
<dbReference type="Pfam" id="PF07974">
    <property type="entry name" value="EGF_2"/>
    <property type="match status" value="1"/>
</dbReference>
<evidence type="ECO:0000256" key="7">
    <source>
        <dbReference type="ARBA" id="ARBA00022989"/>
    </source>
</evidence>
<dbReference type="InterPro" id="IPR036465">
    <property type="entry name" value="vWFA_dom_sf"/>
</dbReference>
<dbReference type="InterPro" id="IPR013111">
    <property type="entry name" value="EGF_extracell"/>
</dbReference>
<keyword evidence="6 14" id="KW-0130">Cell adhesion</keyword>
<keyword evidence="13" id="KW-0245">EGF-like domain</keyword>
<feature type="disulfide bond" evidence="12">
    <location>
        <begin position="528"/>
        <end position="537"/>
    </location>
</feature>
<keyword evidence="8 14" id="KW-0401">Integrin</keyword>
<reference evidence="18 19" key="1">
    <citation type="submission" date="2023-03" db="EMBL/GenBank/DDBJ databases">
        <title>Genome insight into feeding habits of ladybird beetles.</title>
        <authorList>
            <person name="Li H.-S."/>
            <person name="Huang Y.-H."/>
            <person name="Pang H."/>
        </authorList>
    </citation>
    <scope>NUCLEOTIDE SEQUENCE [LARGE SCALE GENOMIC DNA]</scope>
    <source>
        <strain evidence="18">SYSU_2023b</strain>
        <tissue evidence="18">Whole body</tissue>
    </source>
</reference>
<feature type="disulfide bond" evidence="12">
    <location>
        <begin position="252"/>
        <end position="293"/>
    </location>
</feature>
<evidence type="ECO:0000313" key="18">
    <source>
        <dbReference type="EMBL" id="KAK9885412.1"/>
    </source>
</evidence>
<keyword evidence="3" id="KW-1003">Cell membrane</keyword>
<keyword evidence="9 15" id="KW-0472">Membrane</keyword>
<feature type="disulfide bond" evidence="12">
    <location>
        <begin position="47"/>
        <end position="57"/>
    </location>
</feature>
<keyword evidence="4 14" id="KW-0812">Transmembrane</keyword>
<accession>A0AAW1UY39</accession>
<keyword evidence="5" id="KW-0677">Repeat</keyword>
<evidence type="ECO:0000256" key="10">
    <source>
        <dbReference type="ARBA" id="ARBA00023157"/>
    </source>
</evidence>
<comment type="caution">
    <text evidence="13">Lacks conserved residue(s) required for the propagation of feature annotation.</text>
</comment>
<dbReference type="EMBL" id="JARQZJ010000095">
    <property type="protein sequence ID" value="KAK9885412.1"/>
    <property type="molecule type" value="Genomic_DNA"/>
</dbReference>
<protein>
    <recommendedName>
        <fullName evidence="14">Integrin beta</fullName>
    </recommendedName>
</protein>
<comment type="caution">
    <text evidence="18">The sequence shown here is derived from an EMBL/GenBank/DDBJ whole genome shotgun (WGS) entry which is preliminary data.</text>
</comment>
<evidence type="ECO:0000256" key="14">
    <source>
        <dbReference type="RuleBase" id="RU000633"/>
    </source>
</evidence>
<dbReference type="SMART" id="SM00181">
    <property type="entry name" value="EGF"/>
    <property type="match status" value="4"/>
</dbReference>
<gene>
    <name evidence="18" type="ORF">WA026_010908</name>
</gene>
<keyword evidence="19" id="KW-1185">Reference proteome</keyword>
<evidence type="ECO:0000256" key="1">
    <source>
        <dbReference type="ARBA" id="ARBA00004251"/>
    </source>
</evidence>
<dbReference type="PROSITE" id="PS50026">
    <property type="entry name" value="EGF_3"/>
    <property type="match status" value="1"/>
</dbReference>
<dbReference type="Gene3D" id="2.60.40.1510">
    <property type="entry name" value="ntegrin, alpha v. Chain A, domain 3"/>
    <property type="match status" value="1"/>
</dbReference>
<dbReference type="Pfam" id="PF08725">
    <property type="entry name" value="Integrin_b_cyt"/>
    <property type="match status" value="1"/>
</dbReference>
<keyword evidence="11" id="KW-0325">Glycoprotein</keyword>
<dbReference type="Pfam" id="PF00362">
    <property type="entry name" value="Integrin_beta"/>
    <property type="match status" value="1"/>
</dbReference>
<dbReference type="GO" id="GO:0016477">
    <property type="term" value="P:cell migration"/>
    <property type="evidence" value="ECO:0007669"/>
    <property type="project" value="TreeGrafter"/>
</dbReference>
<evidence type="ECO:0000313" key="19">
    <source>
        <dbReference type="Proteomes" id="UP001431783"/>
    </source>
</evidence>
<dbReference type="FunFam" id="3.40.50.410:FF:000002">
    <property type="entry name" value="Integrin beta"/>
    <property type="match status" value="1"/>
</dbReference>
<dbReference type="GO" id="GO:0009986">
    <property type="term" value="C:cell surface"/>
    <property type="evidence" value="ECO:0007669"/>
    <property type="project" value="TreeGrafter"/>
</dbReference>
<dbReference type="PANTHER" id="PTHR10082:SF60">
    <property type="entry name" value="INTEGRIN BETA-PS"/>
    <property type="match status" value="1"/>
</dbReference>
<evidence type="ECO:0000259" key="17">
    <source>
        <dbReference type="PROSITE" id="PS50026"/>
    </source>
</evidence>
<feature type="disulfide bond" evidence="12">
    <location>
        <begin position="483"/>
        <end position="492"/>
    </location>
</feature>
<dbReference type="Gene3D" id="1.20.5.100">
    <property type="entry name" value="Cytochrome c1, transmembrane anchor, C-terminal"/>
    <property type="match status" value="1"/>
</dbReference>
<feature type="chain" id="PRO_5043968440" description="Integrin beta" evidence="16">
    <location>
        <begin position="31"/>
        <end position="773"/>
    </location>
</feature>
<dbReference type="AlphaFoldDB" id="A0AAW1UY39"/>
<dbReference type="InterPro" id="IPR014836">
    <property type="entry name" value="Integrin_bsu_cyt_dom"/>
</dbReference>
<dbReference type="PIRSF" id="PIRSF002512">
    <property type="entry name" value="Integrin_B"/>
    <property type="match status" value="1"/>
</dbReference>
<feature type="disulfide bond" evidence="12">
    <location>
        <begin position="601"/>
        <end position="610"/>
    </location>
</feature>
<evidence type="ECO:0000256" key="15">
    <source>
        <dbReference type="SAM" id="Phobius"/>
    </source>
</evidence>
<dbReference type="GO" id="GO:0007229">
    <property type="term" value="P:integrin-mediated signaling pathway"/>
    <property type="evidence" value="ECO:0007669"/>
    <property type="project" value="UniProtKB-KW"/>
</dbReference>
<evidence type="ECO:0000256" key="2">
    <source>
        <dbReference type="ARBA" id="ARBA00007449"/>
    </source>
</evidence>
<evidence type="ECO:0000256" key="6">
    <source>
        <dbReference type="ARBA" id="ARBA00022889"/>
    </source>
</evidence>
<dbReference type="InterPro" id="IPR015812">
    <property type="entry name" value="Integrin_bsu"/>
</dbReference>
<feature type="disulfide bond" evidence="12">
    <location>
        <begin position="478"/>
        <end position="515"/>
    </location>
</feature>
<dbReference type="PROSITE" id="PS00022">
    <property type="entry name" value="EGF_1"/>
    <property type="match status" value="1"/>
</dbReference>
<dbReference type="GO" id="GO:0033627">
    <property type="term" value="P:cell adhesion mediated by integrin"/>
    <property type="evidence" value="ECO:0007669"/>
    <property type="project" value="TreeGrafter"/>
</dbReference>
<name>A0AAW1UY39_9CUCU</name>
<feature type="disulfide bond" evidence="12">
    <location>
        <begin position="396"/>
        <end position="407"/>
    </location>
</feature>
<comment type="similarity">
    <text evidence="2 14">Belongs to the integrin beta chain family.</text>
</comment>
<organism evidence="18 19">
    <name type="scientific">Henosepilachna vigintioctopunctata</name>
    <dbReference type="NCBI Taxonomy" id="420089"/>
    <lineage>
        <taxon>Eukaryota</taxon>
        <taxon>Metazoa</taxon>
        <taxon>Ecdysozoa</taxon>
        <taxon>Arthropoda</taxon>
        <taxon>Hexapoda</taxon>
        <taxon>Insecta</taxon>
        <taxon>Pterygota</taxon>
        <taxon>Neoptera</taxon>
        <taxon>Endopterygota</taxon>
        <taxon>Coleoptera</taxon>
        <taxon>Polyphaga</taxon>
        <taxon>Cucujiformia</taxon>
        <taxon>Coccinelloidea</taxon>
        <taxon>Coccinellidae</taxon>
        <taxon>Epilachninae</taxon>
        <taxon>Epilachnini</taxon>
        <taxon>Henosepilachna</taxon>
    </lineage>
</organism>
<dbReference type="GO" id="GO:0007160">
    <property type="term" value="P:cell-matrix adhesion"/>
    <property type="evidence" value="ECO:0007669"/>
    <property type="project" value="TreeGrafter"/>
</dbReference>
<feature type="disulfide bond" evidence="12">
    <location>
        <begin position="574"/>
        <end position="581"/>
    </location>
</feature>
<dbReference type="CDD" id="cd00054">
    <property type="entry name" value="EGF_CA"/>
    <property type="match status" value="1"/>
</dbReference>
<feature type="transmembrane region" description="Helical" evidence="15">
    <location>
        <begin position="697"/>
        <end position="725"/>
    </location>
</feature>
<feature type="disulfide bond" evidence="12">
    <location>
        <begin position="594"/>
        <end position="599"/>
    </location>
</feature>
<feature type="disulfide bond" evidence="12">
    <location>
        <begin position="521"/>
        <end position="526"/>
    </location>
</feature>
<dbReference type="Proteomes" id="UP001431783">
    <property type="component" value="Unassembled WGS sequence"/>
</dbReference>
<keyword evidence="10 12" id="KW-1015">Disulfide bond</keyword>
<evidence type="ECO:0000256" key="4">
    <source>
        <dbReference type="ARBA" id="ARBA00022692"/>
    </source>
</evidence>
<evidence type="ECO:0000256" key="9">
    <source>
        <dbReference type="ARBA" id="ARBA00023136"/>
    </source>
</evidence>
<dbReference type="GO" id="GO:0008305">
    <property type="term" value="C:integrin complex"/>
    <property type="evidence" value="ECO:0007669"/>
    <property type="project" value="TreeGrafter"/>
</dbReference>
<proteinExistence type="inferred from homology"/>
<sequence>MHIMSCYLNLSKDILPSVILLFSLFESIICGNVCDDCIQNNPEMHFCFLGNYTGPRCDRPENLKNCPLQFIEYNSPSKLTILKDEDFRNFEILNNKENYIQFKPQKVKLLLRKGSAVNFTFSYKPARNYPLELYYLMDLTYSMKNDLKTLISLGEKLGYSLQNISENFKIGFGSYVDKVLMPFSFTTKAKIDNPCDNTVEVSCPKSYLMKHIQNFTNDFELFAKEVQKKSTVSANLDDLEGGMEALMQIVVCGTRIGWADVSRKFIIVSTGSYMHLAGDGLLSGTVKKNSGQCLIDFKGMYPADNPFDYPSLEEIHNQLKNHQVNVIFAVKEKVQSYYEDMKGIISDSAFVGTLDKDSTNIIELTRDGYMDFFKKVKFSIDPNHKADFGVKFYANCDALGFVEINECTNIVLENVVDFKAEFTLNTVPSDIKHETIYIVEKNIQEKIQLDVEYIGFCKCNSDSMEEKDVICLNGDFRCGECTCHLGWTGTSCNETCSYSLDPCRRSVNGVKETSCSRRGDCECGKCICDFPYQGKYCEYKCPVNRGQVCSNHGNCVDSEKCQCDPGFTGKDCSCENSTENCMIFGKTCNDHGTCKCNKCVCKEFYRGKRCEYYTGKTEGTGFCSEFVNQTLNFVVNGTTRLYYGNNTIKPITVPTDKTLSGEGICFTRYNNETHYYEINYKYNLENNPIILEVQFKLYQAVSAAVIAPFIVIGILLAGLFMALMWKCLVSRKDRLEYEKFEKELNEQRMSRIENPLYTSPITSYRVPPKHKPE</sequence>